<dbReference type="Proteomes" id="UP000252167">
    <property type="component" value="Unassembled WGS sequence"/>
</dbReference>
<keyword evidence="2" id="KW-1185">Reference proteome</keyword>
<evidence type="ECO:0000313" key="1">
    <source>
        <dbReference type="EMBL" id="RBL98890.1"/>
    </source>
</evidence>
<proteinExistence type="predicted"/>
<sequence>MLTIEQIKGMAAETIQGIAPECRAELAKETRKRYHGPADDAAAVIDLMQNIATARRYATK</sequence>
<gene>
    <name evidence="1" type="ORF">C1H84_16755</name>
</gene>
<reference evidence="1 2" key="1">
    <citation type="submission" date="2018-01" db="EMBL/GenBank/DDBJ databases">
        <title>Glutamicibacter soli strain NHPC-3 Whole genome sequence and assembly.</title>
        <authorList>
            <person name="Choudhury P."/>
            <person name="Gupta D."/>
            <person name="Sengupta K."/>
            <person name="Jawed A."/>
            <person name="Sultana N."/>
            <person name="Saha P."/>
        </authorList>
    </citation>
    <scope>NUCLEOTIDE SEQUENCE [LARGE SCALE GENOMIC DNA]</scope>
    <source>
        <strain evidence="1 2">NHPC-3</strain>
    </source>
</reference>
<organism evidence="1 2">
    <name type="scientific">Glutamicibacter soli</name>
    <dbReference type="NCBI Taxonomy" id="453836"/>
    <lineage>
        <taxon>Bacteria</taxon>
        <taxon>Bacillati</taxon>
        <taxon>Actinomycetota</taxon>
        <taxon>Actinomycetes</taxon>
        <taxon>Micrococcales</taxon>
        <taxon>Micrococcaceae</taxon>
        <taxon>Glutamicibacter</taxon>
    </lineage>
</organism>
<dbReference type="EMBL" id="POAF01000011">
    <property type="protein sequence ID" value="RBL98890.1"/>
    <property type="molecule type" value="Genomic_DNA"/>
</dbReference>
<evidence type="ECO:0000313" key="2">
    <source>
        <dbReference type="Proteomes" id="UP000252167"/>
    </source>
</evidence>
<accession>A0A365Y891</accession>
<dbReference type="AlphaFoldDB" id="A0A365Y891"/>
<dbReference type="RefSeq" id="WP_113608042.1">
    <property type="nucleotide sequence ID" value="NZ_POAF01000011.1"/>
</dbReference>
<name>A0A365Y891_9MICC</name>
<comment type="caution">
    <text evidence="1">The sequence shown here is derived from an EMBL/GenBank/DDBJ whole genome shotgun (WGS) entry which is preliminary data.</text>
</comment>
<protein>
    <submittedName>
        <fullName evidence="1">Uncharacterized protein</fullName>
    </submittedName>
</protein>